<dbReference type="EC" id="2.7.13.3" evidence="2"/>
<keyword evidence="5" id="KW-0067">ATP-binding</keyword>
<keyword evidence="6" id="KW-1185">Reference proteome</keyword>
<organism evidence="5 6">
    <name type="scientific">Ponticoccus litoralis</name>
    <dbReference type="NCBI Taxonomy" id="422297"/>
    <lineage>
        <taxon>Bacteria</taxon>
        <taxon>Pseudomonadati</taxon>
        <taxon>Pseudomonadota</taxon>
        <taxon>Alphaproteobacteria</taxon>
        <taxon>Rhodobacterales</taxon>
        <taxon>Roseobacteraceae</taxon>
        <taxon>Ponticoccus</taxon>
    </lineage>
</organism>
<gene>
    <name evidence="5" type="ORF">ABFB10_21745</name>
</gene>
<dbReference type="Gene3D" id="1.10.287.130">
    <property type="match status" value="1"/>
</dbReference>
<evidence type="ECO:0000313" key="5">
    <source>
        <dbReference type="EMBL" id="MEN9063217.1"/>
    </source>
</evidence>
<dbReference type="InterPro" id="IPR003661">
    <property type="entry name" value="HisK_dim/P_dom"/>
</dbReference>
<dbReference type="PANTHER" id="PTHR43065:SF22">
    <property type="entry name" value="HISTIDINE KINASE"/>
    <property type="match status" value="1"/>
</dbReference>
<evidence type="ECO:0000256" key="3">
    <source>
        <dbReference type="ARBA" id="ARBA00022553"/>
    </source>
</evidence>
<keyword evidence="5" id="KW-0547">Nucleotide-binding</keyword>
<feature type="domain" description="Histidine kinase" evidence="4">
    <location>
        <begin position="14"/>
        <end position="224"/>
    </location>
</feature>
<dbReference type="Proteomes" id="UP001428774">
    <property type="component" value="Unassembled WGS sequence"/>
</dbReference>
<evidence type="ECO:0000259" key="4">
    <source>
        <dbReference type="PROSITE" id="PS50109"/>
    </source>
</evidence>
<dbReference type="InterPro" id="IPR003594">
    <property type="entry name" value="HATPase_dom"/>
</dbReference>
<dbReference type="SUPFAM" id="SSF47384">
    <property type="entry name" value="Homodimeric domain of signal transducing histidine kinase"/>
    <property type="match status" value="1"/>
</dbReference>
<dbReference type="PRINTS" id="PR00344">
    <property type="entry name" value="BCTRLSENSOR"/>
</dbReference>
<dbReference type="Pfam" id="PF02518">
    <property type="entry name" value="HATPase_c"/>
    <property type="match status" value="1"/>
</dbReference>
<reference evidence="5 6" key="1">
    <citation type="submission" date="2024-05" db="EMBL/GenBank/DDBJ databases">
        <title>Genome sequence of Ponticoccus litoralis KCCM 90028.</title>
        <authorList>
            <person name="Kim J.M."/>
            <person name="Lee J.K."/>
            <person name="Choi B.J."/>
            <person name="Bayburt H."/>
            <person name="Baek J.H."/>
            <person name="Jeon C.O."/>
        </authorList>
    </citation>
    <scope>NUCLEOTIDE SEQUENCE [LARGE SCALE GENOMIC DNA]</scope>
    <source>
        <strain evidence="5 6">KCCM 90028</strain>
    </source>
</reference>
<dbReference type="GO" id="GO:0005524">
    <property type="term" value="F:ATP binding"/>
    <property type="evidence" value="ECO:0007669"/>
    <property type="project" value="UniProtKB-KW"/>
</dbReference>
<dbReference type="AlphaFoldDB" id="A0AAW9SKT1"/>
<name>A0AAW9SKT1_9RHOB</name>
<evidence type="ECO:0000313" key="6">
    <source>
        <dbReference type="Proteomes" id="UP001428774"/>
    </source>
</evidence>
<comment type="catalytic activity">
    <reaction evidence="1">
        <text>ATP + protein L-histidine = ADP + protein N-phospho-L-histidine.</text>
        <dbReference type="EC" id="2.7.13.3"/>
    </reaction>
</comment>
<comment type="caution">
    <text evidence="5">The sequence shown here is derived from an EMBL/GenBank/DDBJ whole genome shotgun (WGS) entry which is preliminary data.</text>
</comment>
<keyword evidence="3" id="KW-0597">Phosphoprotein</keyword>
<dbReference type="InterPro" id="IPR036097">
    <property type="entry name" value="HisK_dim/P_sf"/>
</dbReference>
<dbReference type="InterPro" id="IPR004358">
    <property type="entry name" value="Sig_transdc_His_kin-like_C"/>
</dbReference>
<dbReference type="PROSITE" id="PS50109">
    <property type="entry name" value="HIS_KIN"/>
    <property type="match status" value="1"/>
</dbReference>
<dbReference type="RefSeq" id="WP_347168317.1">
    <property type="nucleotide sequence ID" value="NZ_JBDNCH010000004.1"/>
</dbReference>
<sequence length="226" mass="23770">MSEKLAAVGEITASVAHEINNPVAVIRGNLDLARNELGAAADLVHEEFRLIDDQVYRIGVIVSKLLQFARPEEFSGAADALDPGEVVRDCLVLTRHQLEGAGITPQLALEPTPAVRISRTELQQVIVNLLLNAAHAMPDGGTLTIAVSGAGDTVHLVIQDEGVGMPPEVLARIFDPFYTTKLARGTGLGLSISQQLVSQAGGQISASSEPGKGSRFEISLPAVDPA</sequence>
<dbReference type="SMART" id="SM00388">
    <property type="entry name" value="HisKA"/>
    <property type="match status" value="1"/>
</dbReference>
<proteinExistence type="predicted"/>
<accession>A0AAW9SKT1</accession>
<dbReference type="EMBL" id="JBDNCH010000004">
    <property type="protein sequence ID" value="MEN9063217.1"/>
    <property type="molecule type" value="Genomic_DNA"/>
</dbReference>
<dbReference type="GO" id="GO:0000155">
    <property type="term" value="F:phosphorelay sensor kinase activity"/>
    <property type="evidence" value="ECO:0007669"/>
    <property type="project" value="InterPro"/>
</dbReference>
<dbReference type="InterPro" id="IPR005467">
    <property type="entry name" value="His_kinase_dom"/>
</dbReference>
<dbReference type="InterPro" id="IPR036890">
    <property type="entry name" value="HATPase_C_sf"/>
</dbReference>
<dbReference type="PANTHER" id="PTHR43065">
    <property type="entry name" value="SENSOR HISTIDINE KINASE"/>
    <property type="match status" value="1"/>
</dbReference>
<protein>
    <recommendedName>
        <fullName evidence="2">histidine kinase</fullName>
        <ecNumber evidence="2">2.7.13.3</ecNumber>
    </recommendedName>
</protein>
<evidence type="ECO:0000256" key="1">
    <source>
        <dbReference type="ARBA" id="ARBA00000085"/>
    </source>
</evidence>
<dbReference type="SMART" id="SM00387">
    <property type="entry name" value="HATPase_c"/>
    <property type="match status" value="1"/>
</dbReference>
<dbReference type="Gene3D" id="3.30.565.10">
    <property type="entry name" value="Histidine kinase-like ATPase, C-terminal domain"/>
    <property type="match status" value="1"/>
</dbReference>
<dbReference type="CDD" id="cd00082">
    <property type="entry name" value="HisKA"/>
    <property type="match status" value="1"/>
</dbReference>
<dbReference type="Pfam" id="PF00512">
    <property type="entry name" value="HisKA"/>
    <property type="match status" value="1"/>
</dbReference>
<evidence type="ECO:0000256" key="2">
    <source>
        <dbReference type="ARBA" id="ARBA00012438"/>
    </source>
</evidence>
<dbReference type="SUPFAM" id="SSF55874">
    <property type="entry name" value="ATPase domain of HSP90 chaperone/DNA topoisomerase II/histidine kinase"/>
    <property type="match status" value="1"/>
</dbReference>